<sequence length="263" mass="27674">MTETASLRDYFLLEARHAPRRAPIVAALVGGLGVLGTHALLVRFPARALHFLEQAFDLRGLASVLLINDLMAAYFAPYFVGLAGLLGAIVTAREEGQLEVLLAKPIHARVLLAARVGPILGAAALTGAAVAIATGLSILPHLAPGDMVSAAGALGGGLFLTAFALLLLALLLPLLVRMRDAFHALLVGSLVWLLPLMPTAVMIYRPDVYEGSAILRSAITLPSLVWHDAAAAWVGPLGLILVAPFCALFVRIAGHVLERTDTR</sequence>
<feature type="transmembrane region" description="Helical" evidence="1">
    <location>
        <begin position="150"/>
        <end position="172"/>
    </location>
</feature>
<protein>
    <submittedName>
        <fullName evidence="2">Uncharacterized protein</fullName>
    </submittedName>
</protein>
<keyword evidence="1" id="KW-0812">Transmembrane</keyword>
<organism evidence="2 3">
    <name type="scientific">Polyangium fumosum</name>
    <dbReference type="NCBI Taxonomy" id="889272"/>
    <lineage>
        <taxon>Bacteria</taxon>
        <taxon>Pseudomonadati</taxon>
        <taxon>Myxococcota</taxon>
        <taxon>Polyangia</taxon>
        <taxon>Polyangiales</taxon>
        <taxon>Polyangiaceae</taxon>
        <taxon>Polyangium</taxon>
    </lineage>
</organism>
<keyword evidence="1" id="KW-1133">Transmembrane helix</keyword>
<dbReference type="AlphaFoldDB" id="A0A4U1JH85"/>
<gene>
    <name evidence="2" type="ORF">E8A74_07410</name>
</gene>
<keyword evidence="1" id="KW-0472">Membrane</keyword>
<evidence type="ECO:0000256" key="1">
    <source>
        <dbReference type="SAM" id="Phobius"/>
    </source>
</evidence>
<feature type="transmembrane region" description="Helical" evidence="1">
    <location>
        <begin position="224"/>
        <end position="250"/>
    </location>
</feature>
<keyword evidence="3" id="KW-1185">Reference proteome</keyword>
<dbReference type="EMBL" id="SSMQ01000005">
    <property type="protein sequence ID" value="TKD11944.1"/>
    <property type="molecule type" value="Genomic_DNA"/>
</dbReference>
<feature type="transmembrane region" description="Helical" evidence="1">
    <location>
        <begin position="112"/>
        <end position="138"/>
    </location>
</feature>
<feature type="transmembrane region" description="Helical" evidence="1">
    <location>
        <begin position="71"/>
        <end position="92"/>
    </location>
</feature>
<feature type="transmembrane region" description="Helical" evidence="1">
    <location>
        <begin position="21"/>
        <end position="41"/>
    </location>
</feature>
<comment type="caution">
    <text evidence="2">The sequence shown here is derived from an EMBL/GenBank/DDBJ whole genome shotgun (WGS) entry which is preliminary data.</text>
</comment>
<dbReference type="RefSeq" id="WP_136928218.1">
    <property type="nucleotide sequence ID" value="NZ_SSMQ01000005.1"/>
</dbReference>
<name>A0A4U1JH85_9BACT</name>
<dbReference type="OrthoDB" id="5513558at2"/>
<accession>A0A4U1JH85</accession>
<dbReference type="Proteomes" id="UP000309215">
    <property type="component" value="Unassembled WGS sequence"/>
</dbReference>
<feature type="transmembrane region" description="Helical" evidence="1">
    <location>
        <begin position="184"/>
        <end position="204"/>
    </location>
</feature>
<proteinExistence type="predicted"/>
<reference evidence="2 3" key="1">
    <citation type="submission" date="2019-04" db="EMBL/GenBank/DDBJ databases">
        <authorList>
            <person name="Li Y."/>
            <person name="Wang J."/>
        </authorList>
    </citation>
    <scope>NUCLEOTIDE SEQUENCE [LARGE SCALE GENOMIC DNA]</scope>
    <source>
        <strain evidence="2 3">DSM 14668</strain>
    </source>
</reference>
<evidence type="ECO:0000313" key="2">
    <source>
        <dbReference type="EMBL" id="TKD11944.1"/>
    </source>
</evidence>
<evidence type="ECO:0000313" key="3">
    <source>
        <dbReference type="Proteomes" id="UP000309215"/>
    </source>
</evidence>